<dbReference type="PANTHER" id="PTHR33619">
    <property type="entry name" value="POLYSACCHARIDE EXPORT PROTEIN GFCE-RELATED"/>
    <property type="match status" value="1"/>
</dbReference>
<feature type="signal peptide" evidence="2">
    <location>
        <begin position="1"/>
        <end position="27"/>
    </location>
</feature>
<dbReference type="RefSeq" id="WP_209738312.1">
    <property type="nucleotide sequence ID" value="NZ_CP072611.1"/>
</dbReference>
<dbReference type="Gene3D" id="3.10.560.10">
    <property type="entry name" value="Outer membrane lipoprotein wza domain like"/>
    <property type="match status" value="1"/>
</dbReference>
<feature type="domain" description="Polysaccharide export protein N-terminal" evidence="3">
    <location>
        <begin position="26"/>
        <end position="113"/>
    </location>
</feature>
<organism evidence="5 6">
    <name type="scientific">Aureimonas populi</name>
    <dbReference type="NCBI Taxonomy" id="1701758"/>
    <lineage>
        <taxon>Bacteria</taxon>
        <taxon>Pseudomonadati</taxon>
        <taxon>Pseudomonadota</taxon>
        <taxon>Alphaproteobacteria</taxon>
        <taxon>Hyphomicrobiales</taxon>
        <taxon>Aurantimonadaceae</taxon>
        <taxon>Aureimonas</taxon>
    </lineage>
</organism>
<dbReference type="Proteomes" id="UP001597371">
    <property type="component" value="Unassembled WGS sequence"/>
</dbReference>
<dbReference type="InterPro" id="IPR003715">
    <property type="entry name" value="Poly_export_N"/>
</dbReference>
<dbReference type="Pfam" id="PF02563">
    <property type="entry name" value="Poly_export"/>
    <property type="match status" value="1"/>
</dbReference>
<name>A0ABW5CSC4_9HYPH</name>
<keyword evidence="6" id="KW-1185">Reference proteome</keyword>
<evidence type="ECO:0000256" key="2">
    <source>
        <dbReference type="SAM" id="SignalP"/>
    </source>
</evidence>
<keyword evidence="1 2" id="KW-0732">Signal</keyword>
<comment type="caution">
    <text evidence="5">The sequence shown here is derived from an EMBL/GenBank/DDBJ whole genome shotgun (WGS) entry which is preliminary data.</text>
</comment>
<dbReference type="InterPro" id="IPR049712">
    <property type="entry name" value="Poly_export"/>
</dbReference>
<sequence length="413" mass="45307">MPNRDIAGTIAALMALATVLTAATASAQEQYRLGPMDIVRLRVSEWQTSTGTFRDWSSVSGEYSVGADGTVSVPFVGEIRADGRTTAELAKTVGDGLQQRFGLADRPDAAVEIGTYRPIYVVGDVQNPGAHPFAPDLSVVKAISLSGGQRRGPDAGMRVERDVMRARGELDVLTVENHRLIMRRLRLQAELDGSDTLEMPEELAGIPRADALLADEQAIMQANRERIELQNRSLNDLKVLLASEVEALAGKRETVERQVTLTRADLENVGSLASRGLVVNTRVSDLERRLAEYESQLLDIDTASLRARQDISRADQDLIRLQNDRRAELTVEKRATDAELEANDPERRTQRALIEEALLFAPTAGSMNDPSRYSYTIVRTVNGEPAEFSALETTPLRPGDVVKVTYTPPVDAF</sequence>
<protein>
    <submittedName>
        <fullName evidence="5">Polysaccharide biosynthesis/export family protein</fullName>
    </submittedName>
</protein>
<proteinExistence type="predicted"/>
<feature type="domain" description="AprE-like long alpha-helical hairpin" evidence="4">
    <location>
        <begin position="166"/>
        <end position="350"/>
    </location>
</feature>
<evidence type="ECO:0000313" key="5">
    <source>
        <dbReference type="EMBL" id="MFD2239245.1"/>
    </source>
</evidence>
<dbReference type="Pfam" id="PF25994">
    <property type="entry name" value="HH_AprE"/>
    <property type="match status" value="1"/>
</dbReference>
<reference evidence="6" key="1">
    <citation type="journal article" date="2019" name="Int. J. Syst. Evol. Microbiol.">
        <title>The Global Catalogue of Microorganisms (GCM) 10K type strain sequencing project: providing services to taxonomists for standard genome sequencing and annotation.</title>
        <authorList>
            <consortium name="The Broad Institute Genomics Platform"/>
            <consortium name="The Broad Institute Genome Sequencing Center for Infectious Disease"/>
            <person name="Wu L."/>
            <person name="Ma J."/>
        </authorList>
    </citation>
    <scope>NUCLEOTIDE SEQUENCE [LARGE SCALE GENOMIC DNA]</scope>
    <source>
        <strain evidence="6">ZS-35-S2</strain>
    </source>
</reference>
<accession>A0ABW5CSC4</accession>
<evidence type="ECO:0000313" key="6">
    <source>
        <dbReference type="Proteomes" id="UP001597371"/>
    </source>
</evidence>
<evidence type="ECO:0000259" key="4">
    <source>
        <dbReference type="Pfam" id="PF25994"/>
    </source>
</evidence>
<evidence type="ECO:0000256" key="1">
    <source>
        <dbReference type="ARBA" id="ARBA00022729"/>
    </source>
</evidence>
<dbReference type="Gene3D" id="3.30.1950.10">
    <property type="entry name" value="wza like domain"/>
    <property type="match status" value="1"/>
</dbReference>
<evidence type="ECO:0000259" key="3">
    <source>
        <dbReference type="Pfam" id="PF02563"/>
    </source>
</evidence>
<dbReference type="PANTHER" id="PTHR33619:SF3">
    <property type="entry name" value="POLYSACCHARIDE EXPORT PROTEIN GFCE-RELATED"/>
    <property type="match status" value="1"/>
</dbReference>
<dbReference type="EMBL" id="JBHUIJ010000028">
    <property type="protein sequence ID" value="MFD2239245.1"/>
    <property type="molecule type" value="Genomic_DNA"/>
</dbReference>
<feature type="chain" id="PRO_5046991344" evidence="2">
    <location>
        <begin position="28"/>
        <end position="413"/>
    </location>
</feature>
<gene>
    <name evidence="5" type="ORF">ACFSKQ_17485</name>
</gene>
<dbReference type="InterPro" id="IPR058781">
    <property type="entry name" value="HH_AprE-like"/>
</dbReference>